<protein>
    <submittedName>
        <fullName evidence="2">Uncharacterized protein</fullName>
    </submittedName>
</protein>
<dbReference type="AlphaFoldDB" id="A0A4Z2E601"/>
<feature type="region of interest" description="Disordered" evidence="1">
    <location>
        <begin position="34"/>
        <end position="59"/>
    </location>
</feature>
<evidence type="ECO:0000313" key="2">
    <source>
        <dbReference type="EMBL" id="TNN24346.1"/>
    </source>
</evidence>
<evidence type="ECO:0000313" key="3">
    <source>
        <dbReference type="Proteomes" id="UP000314294"/>
    </source>
</evidence>
<name>A0A4Z2E601_9TELE</name>
<sequence>MEALRDHVDLWGVLDPPESPADGVALDPTVPEACRGSLDPRETEGSTAWPDFPVKKDTE</sequence>
<dbReference type="Proteomes" id="UP000314294">
    <property type="component" value="Unassembled WGS sequence"/>
</dbReference>
<dbReference type="EMBL" id="SRLO01015642">
    <property type="protein sequence ID" value="TNN24346.1"/>
    <property type="molecule type" value="Genomic_DNA"/>
</dbReference>
<proteinExistence type="predicted"/>
<gene>
    <name evidence="2" type="ORF">EYF80_065530</name>
</gene>
<comment type="caution">
    <text evidence="2">The sequence shown here is derived from an EMBL/GenBank/DDBJ whole genome shotgun (WGS) entry which is preliminary data.</text>
</comment>
<accession>A0A4Z2E601</accession>
<evidence type="ECO:0000256" key="1">
    <source>
        <dbReference type="SAM" id="MobiDB-lite"/>
    </source>
</evidence>
<keyword evidence="3" id="KW-1185">Reference proteome</keyword>
<organism evidence="2 3">
    <name type="scientific">Liparis tanakae</name>
    <name type="common">Tanaka's snailfish</name>
    <dbReference type="NCBI Taxonomy" id="230148"/>
    <lineage>
        <taxon>Eukaryota</taxon>
        <taxon>Metazoa</taxon>
        <taxon>Chordata</taxon>
        <taxon>Craniata</taxon>
        <taxon>Vertebrata</taxon>
        <taxon>Euteleostomi</taxon>
        <taxon>Actinopterygii</taxon>
        <taxon>Neopterygii</taxon>
        <taxon>Teleostei</taxon>
        <taxon>Neoteleostei</taxon>
        <taxon>Acanthomorphata</taxon>
        <taxon>Eupercaria</taxon>
        <taxon>Perciformes</taxon>
        <taxon>Cottioidei</taxon>
        <taxon>Cottales</taxon>
        <taxon>Liparidae</taxon>
        <taxon>Liparis</taxon>
    </lineage>
</organism>
<reference evidence="2 3" key="1">
    <citation type="submission" date="2019-03" db="EMBL/GenBank/DDBJ databases">
        <title>First draft genome of Liparis tanakae, snailfish: a comprehensive survey of snailfish specific genes.</title>
        <authorList>
            <person name="Kim W."/>
            <person name="Song I."/>
            <person name="Jeong J.-H."/>
            <person name="Kim D."/>
            <person name="Kim S."/>
            <person name="Ryu S."/>
            <person name="Song J.Y."/>
            <person name="Lee S.K."/>
        </authorList>
    </citation>
    <scope>NUCLEOTIDE SEQUENCE [LARGE SCALE GENOMIC DNA]</scope>
    <source>
        <tissue evidence="2">Muscle</tissue>
    </source>
</reference>